<organism evidence="2 3">
    <name type="scientific">Ephemeroptericola cinctiostellae</name>
    <dbReference type="NCBI Taxonomy" id="2268024"/>
    <lineage>
        <taxon>Bacteria</taxon>
        <taxon>Pseudomonadati</taxon>
        <taxon>Pseudomonadota</taxon>
        <taxon>Betaproteobacteria</taxon>
        <taxon>Burkholderiales</taxon>
        <taxon>Burkholderiaceae</taxon>
        <taxon>Ephemeroptericola</taxon>
    </lineage>
</organism>
<accession>A0A345DDI6</accession>
<dbReference type="OrthoDB" id="7011085at2"/>
<feature type="domain" description="HTH cro/C1-type" evidence="1">
    <location>
        <begin position="7"/>
        <end position="60"/>
    </location>
</feature>
<evidence type="ECO:0000313" key="2">
    <source>
        <dbReference type="EMBL" id="AXF86424.1"/>
    </source>
</evidence>
<dbReference type="Gene3D" id="1.10.260.40">
    <property type="entry name" value="lambda repressor-like DNA-binding domains"/>
    <property type="match status" value="1"/>
</dbReference>
<evidence type="ECO:0000259" key="1">
    <source>
        <dbReference type="PROSITE" id="PS50943"/>
    </source>
</evidence>
<reference evidence="3" key="1">
    <citation type="submission" date="2018-07" db="EMBL/GenBank/DDBJ databases">
        <authorList>
            <person name="Kim H."/>
        </authorList>
    </citation>
    <scope>NUCLEOTIDE SEQUENCE [LARGE SCALE GENOMIC DNA]</scope>
    <source>
        <strain evidence="3">F02</strain>
    </source>
</reference>
<dbReference type="AlphaFoldDB" id="A0A345DDI6"/>
<dbReference type="InterPro" id="IPR010982">
    <property type="entry name" value="Lambda_DNA-bd_dom_sf"/>
</dbReference>
<dbReference type="KEGG" id="hyf:DTO96_102178"/>
<sequence length="117" mass="12880">MSIGERITEERDRLGFNQEDFGLIGGVKKNAQFQYEKDKRSPSAEYLAGIANAGADVAYILTGVRIQVLPEESTLTRGERATLEHYRNTNEEGQKIIEQTAFFAAQSAAKAAGKKKA</sequence>
<dbReference type="PROSITE" id="PS50943">
    <property type="entry name" value="HTH_CROC1"/>
    <property type="match status" value="1"/>
</dbReference>
<dbReference type="GO" id="GO:0003677">
    <property type="term" value="F:DNA binding"/>
    <property type="evidence" value="ECO:0007669"/>
    <property type="project" value="InterPro"/>
</dbReference>
<dbReference type="EMBL" id="CP031124">
    <property type="protein sequence ID" value="AXF86424.1"/>
    <property type="molecule type" value="Genomic_DNA"/>
</dbReference>
<dbReference type="SMART" id="SM00530">
    <property type="entry name" value="HTH_XRE"/>
    <property type="match status" value="1"/>
</dbReference>
<protein>
    <recommendedName>
        <fullName evidence="1">HTH cro/C1-type domain-containing protein</fullName>
    </recommendedName>
</protein>
<keyword evidence="3" id="KW-1185">Reference proteome</keyword>
<dbReference type="CDD" id="cd00093">
    <property type="entry name" value="HTH_XRE"/>
    <property type="match status" value="1"/>
</dbReference>
<dbReference type="RefSeq" id="WP_114563502.1">
    <property type="nucleotide sequence ID" value="NZ_CP031124.1"/>
</dbReference>
<dbReference type="Proteomes" id="UP000252182">
    <property type="component" value="Chromosome"/>
</dbReference>
<dbReference type="SUPFAM" id="SSF47413">
    <property type="entry name" value="lambda repressor-like DNA-binding domains"/>
    <property type="match status" value="1"/>
</dbReference>
<proteinExistence type="predicted"/>
<dbReference type="InterPro" id="IPR001387">
    <property type="entry name" value="Cro/C1-type_HTH"/>
</dbReference>
<gene>
    <name evidence="2" type="ORF">DTO96_102178</name>
</gene>
<evidence type="ECO:0000313" key="3">
    <source>
        <dbReference type="Proteomes" id="UP000252182"/>
    </source>
</evidence>
<name>A0A345DDI6_9BURK</name>